<dbReference type="Proteomes" id="UP000784294">
    <property type="component" value="Unassembled WGS sequence"/>
</dbReference>
<proteinExistence type="predicted"/>
<comment type="caution">
    <text evidence="1">The sequence shown here is derived from an EMBL/GenBank/DDBJ whole genome shotgun (WGS) entry which is preliminary data.</text>
</comment>
<organism evidence="1 2">
    <name type="scientific">Protopolystoma xenopodis</name>
    <dbReference type="NCBI Taxonomy" id="117903"/>
    <lineage>
        <taxon>Eukaryota</taxon>
        <taxon>Metazoa</taxon>
        <taxon>Spiralia</taxon>
        <taxon>Lophotrochozoa</taxon>
        <taxon>Platyhelminthes</taxon>
        <taxon>Monogenea</taxon>
        <taxon>Polyopisthocotylea</taxon>
        <taxon>Polystomatidea</taxon>
        <taxon>Polystomatidae</taxon>
        <taxon>Protopolystoma</taxon>
    </lineage>
</organism>
<evidence type="ECO:0000313" key="2">
    <source>
        <dbReference type="Proteomes" id="UP000784294"/>
    </source>
</evidence>
<dbReference type="AlphaFoldDB" id="A0A448X9M6"/>
<sequence length="112" mass="13152">MCTPQAQISLRLDSFTASLRFAMRDNERKKSVGYSSVHAEQKIYPFFSHFSYHRHLKRPVTTDKCVYLAFRTLLSQLLDLHLSQSSRHKRLHPAYHLFLSPSPADSYPQEER</sequence>
<reference evidence="1" key="1">
    <citation type="submission" date="2018-11" db="EMBL/GenBank/DDBJ databases">
        <authorList>
            <consortium name="Pathogen Informatics"/>
        </authorList>
    </citation>
    <scope>NUCLEOTIDE SEQUENCE</scope>
</reference>
<evidence type="ECO:0000313" key="1">
    <source>
        <dbReference type="EMBL" id="VEL31720.1"/>
    </source>
</evidence>
<protein>
    <submittedName>
        <fullName evidence="1">Uncharacterized protein</fullName>
    </submittedName>
</protein>
<gene>
    <name evidence="1" type="ORF">PXEA_LOCUS25160</name>
</gene>
<keyword evidence="2" id="KW-1185">Reference proteome</keyword>
<accession>A0A448X9M6</accession>
<name>A0A448X9M6_9PLAT</name>
<dbReference type="EMBL" id="CAAALY010125654">
    <property type="protein sequence ID" value="VEL31720.1"/>
    <property type="molecule type" value="Genomic_DNA"/>
</dbReference>